<dbReference type="GeneID" id="11506170"/>
<dbReference type="EMBL" id="CP003005">
    <property type="protein sequence ID" value="AEO59397.1"/>
    <property type="molecule type" value="Genomic_DNA"/>
</dbReference>
<dbReference type="VEuPathDB" id="FungiDB:MYCTH_2307655"/>
<dbReference type="Proteomes" id="UP000007322">
    <property type="component" value="Chromosome 4"/>
</dbReference>
<dbReference type="InterPro" id="IPR021460">
    <property type="entry name" value="DUF3112"/>
</dbReference>
<feature type="transmembrane region" description="Helical" evidence="2">
    <location>
        <begin position="132"/>
        <end position="154"/>
    </location>
</feature>
<dbReference type="RefSeq" id="XP_003664642.1">
    <property type="nucleotide sequence ID" value="XM_003664594.1"/>
</dbReference>
<sequence length="342" mass="36709">MSSSSGQPPRQALLGGVPSTIPDIPVSAVLLALFVAGGATHLTIFVRNRRRGPEHHFFFSFLLFVFPVTRVAALSLRIAWARARDDADVALAATVFTAAGVLILFIVNLILARRVVRALHPRLGRHPALTHAFRALLATIVAILVMVVVCTVHSSLGADAAARAKERDVLRFAGVYMTVVALLPAVAVALAWAVPNRGPHHPPEPLGTGPMWAKVALLGFASLLLTLGAGFRVGVNFAAKPVGQEQWYHSKPAFYCFNFVLDLIVVYSYAIFRFDRMFHIPPVEPKSSASGHSSGDDKEAAHGSGPQQHPGLGLNAEKGSFGESGRDLMDKHRDSGAGHYEV</sequence>
<reference evidence="3 4" key="1">
    <citation type="journal article" date="2011" name="Nat. Biotechnol.">
        <title>Comparative genomic analysis of the thermophilic biomass-degrading fungi Myceliophthora thermophila and Thielavia terrestris.</title>
        <authorList>
            <person name="Berka R.M."/>
            <person name="Grigoriev I.V."/>
            <person name="Otillar R."/>
            <person name="Salamov A."/>
            <person name="Grimwood J."/>
            <person name="Reid I."/>
            <person name="Ishmael N."/>
            <person name="John T."/>
            <person name="Darmond C."/>
            <person name="Moisan M.-C."/>
            <person name="Henrissat B."/>
            <person name="Coutinho P.M."/>
            <person name="Lombard V."/>
            <person name="Natvig D.O."/>
            <person name="Lindquist E."/>
            <person name="Schmutz J."/>
            <person name="Lucas S."/>
            <person name="Harris P."/>
            <person name="Powlowski J."/>
            <person name="Bellemare A."/>
            <person name="Taylor D."/>
            <person name="Butler G."/>
            <person name="de Vries R.P."/>
            <person name="Allijn I.E."/>
            <person name="van den Brink J."/>
            <person name="Ushinsky S."/>
            <person name="Storms R."/>
            <person name="Powell A.J."/>
            <person name="Paulsen I.T."/>
            <person name="Elbourne L.D.H."/>
            <person name="Baker S.E."/>
            <person name="Magnuson J."/>
            <person name="LaBoissiere S."/>
            <person name="Clutterbuck A.J."/>
            <person name="Martinez D."/>
            <person name="Wogulis M."/>
            <person name="de Leon A.L."/>
            <person name="Rey M.W."/>
            <person name="Tsang A."/>
        </authorList>
    </citation>
    <scope>NUCLEOTIDE SEQUENCE [LARGE SCALE GENOMIC DNA]</scope>
    <source>
        <strain evidence="4">ATCC 42464 / BCRC 31852 / DSM 1799</strain>
    </source>
</reference>
<feature type="transmembrane region" description="Helical" evidence="2">
    <location>
        <begin position="57"/>
        <end position="78"/>
    </location>
</feature>
<feature type="transmembrane region" description="Helical" evidence="2">
    <location>
        <begin position="252"/>
        <end position="272"/>
    </location>
</feature>
<proteinExistence type="predicted"/>
<feature type="transmembrane region" description="Helical" evidence="2">
    <location>
        <begin position="24"/>
        <end position="45"/>
    </location>
</feature>
<keyword evidence="2" id="KW-0472">Membrane</keyword>
<dbReference type="InParanoid" id="G2QGI7"/>
<dbReference type="Pfam" id="PF11309">
    <property type="entry name" value="DUF3112"/>
    <property type="match status" value="1"/>
</dbReference>
<feature type="compositionally biased region" description="Basic and acidic residues" evidence="1">
    <location>
        <begin position="324"/>
        <end position="342"/>
    </location>
</feature>
<dbReference type="AlphaFoldDB" id="G2QGI7"/>
<keyword evidence="2" id="KW-0812">Transmembrane</keyword>
<keyword evidence="2" id="KW-1133">Transmembrane helix</keyword>
<dbReference type="eggNOG" id="ENOG502S0ZE">
    <property type="taxonomic scope" value="Eukaryota"/>
</dbReference>
<evidence type="ECO:0000256" key="1">
    <source>
        <dbReference type="SAM" id="MobiDB-lite"/>
    </source>
</evidence>
<dbReference type="HOGENOM" id="CLU_024263_0_1_1"/>
<feature type="transmembrane region" description="Helical" evidence="2">
    <location>
        <begin position="215"/>
        <end position="232"/>
    </location>
</feature>
<organism evidence="3 4">
    <name type="scientific">Thermothelomyces thermophilus (strain ATCC 42464 / BCRC 31852 / DSM 1799)</name>
    <name type="common">Sporotrichum thermophile</name>
    <dbReference type="NCBI Taxonomy" id="573729"/>
    <lineage>
        <taxon>Eukaryota</taxon>
        <taxon>Fungi</taxon>
        <taxon>Dikarya</taxon>
        <taxon>Ascomycota</taxon>
        <taxon>Pezizomycotina</taxon>
        <taxon>Sordariomycetes</taxon>
        <taxon>Sordariomycetidae</taxon>
        <taxon>Sordariales</taxon>
        <taxon>Chaetomiaceae</taxon>
        <taxon>Thermothelomyces</taxon>
    </lineage>
</organism>
<dbReference type="PANTHER" id="PTHR35184:SF1">
    <property type="entry name" value="INTEGRAL MEMBRANE PROTEIN"/>
    <property type="match status" value="1"/>
</dbReference>
<accession>G2QGI7</accession>
<dbReference type="PANTHER" id="PTHR35184">
    <property type="entry name" value="YALI0C10208P"/>
    <property type="match status" value="1"/>
</dbReference>
<evidence type="ECO:0000313" key="4">
    <source>
        <dbReference type="Proteomes" id="UP000007322"/>
    </source>
</evidence>
<dbReference type="KEGG" id="mtm:MYCTH_2307655"/>
<dbReference type="OrthoDB" id="3357002at2759"/>
<protein>
    <submittedName>
        <fullName evidence="3">Uncharacterized protein</fullName>
    </submittedName>
</protein>
<feature type="transmembrane region" description="Helical" evidence="2">
    <location>
        <begin position="90"/>
        <end position="111"/>
    </location>
</feature>
<dbReference type="OMA" id="FKAGANW"/>
<gene>
    <name evidence="3" type="ORF">MYCTH_2307655</name>
</gene>
<keyword evidence="4" id="KW-1185">Reference proteome</keyword>
<feature type="transmembrane region" description="Helical" evidence="2">
    <location>
        <begin position="174"/>
        <end position="194"/>
    </location>
</feature>
<evidence type="ECO:0000256" key="2">
    <source>
        <dbReference type="SAM" id="Phobius"/>
    </source>
</evidence>
<feature type="region of interest" description="Disordered" evidence="1">
    <location>
        <begin position="285"/>
        <end position="342"/>
    </location>
</feature>
<name>G2QGI7_THET4</name>
<dbReference type="STRING" id="573729.G2QGI7"/>
<evidence type="ECO:0000313" key="3">
    <source>
        <dbReference type="EMBL" id="AEO59397.1"/>
    </source>
</evidence>